<accession>A0ABR4BE64</accession>
<protein>
    <submittedName>
        <fullName evidence="2">Uncharacterized protein</fullName>
    </submittedName>
</protein>
<name>A0ABR4BE64_9LECA</name>
<dbReference type="EMBL" id="JBHFEH010000009">
    <property type="protein sequence ID" value="KAL2056150.1"/>
    <property type="molecule type" value="Genomic_DNA"/>
</dbReference>
<evidence type="ECO:0000313" key="2">
    <source>
        <dbReference type="EMBL" id="KAL2056150.1"/>
    </source>
</evidence>
<proteinExistence type="predicted"/>
<feature type="compositionally biased region" description="Basic and acidic residues" evidence="1">
    <location>
        <begin position="28"/>
        <end position="39"/>
    </location>
</feature>
<keyword evidence="3" id="KW-1185">Reference proteome</keyword>
<feature type="compositionally biased region" description="Basic and acidic residues" evidence="1">
    <location>
        <begin position="70"/>
        <end position="79"/>
    </location>
</feature>
<evidence type="ECO:0000256" key="1">
    <source>
        <dbReference type="SAM" id="MobiDB-lite"/>
    </source>
</evidence>
<evidence type="ECO:0000313" key="3">
    <source>
        <dbReference type="Proteomes" id="UP001590951"/>
    </source>
</evidence>
<feature type="region of interest" description="Disordered" evidence="1">
    <location>
        <begin position="1"/>
        <end position="79"/>
    </location>
</feature>
<gene>
    <name evidence="2" type="ORF">ABVK25_003793</name>
</gene>
<reference evidence="2 3" key="1">
    <citation type="submission" date="2024-09" db="EMBL/GenBank/DDBJ databases">
        <title>Rethinking Asexuality: The Enigmatic Case of Functional Sexual Genes in Lepraria (Stereocaulaceae).</title>
        <authorList>
            <person name="Doellman M."/>
            <person name="Sun Y."/>
            <person name="Barcenas-Pena A."/>
            <person name="Lumbsch H.T."/>
            <person name="Grewe F."/>
        </authorList>
    </citation>
    <scope>NUCLEOTIDE SEQUENCE [LARGE SCALE GENOMIC DNA]</scope>
    <source>
        <strain evidence="2 3">Grewe 0041</strain>
    </source>
</reference>
<dbReference type="Proteomes" id="UP001590951">
    <property type="component" value="Unassembled WGS sequence"/>
</dbReference>
<sequence length="113" mass="12059">MVDRSPSQAANDNKNGVSISQDETPSSKADDAQSKDHAAPNKASEAPAETRPKMPQGLRSSFTMDFTQPDARDGEEQKLVTDDNPVIEELRSPSNAAAAFSNLKRVDNEASAG</sequence>
<comment type="caution">
    <text evidence="2">The sequence shown here is derived from an EMBL/GenBank/DDBJ whole genome shotgun (WGS) entry which is preliminary data.</text>
</comment>
<organism evidence="2 3">
    <name type="scientific">Lepraria finkii</name>
    <dbReference type="NCBI Taxonomy" id="1340010"/>
    <lineage>
        <taxon>Eukaryota</taxon>
        <taxon>Fungi</taxon>
        <taxon>Dikarya</taxon>
        <taxon>Ascomycota</taxon>
        <taxon>Pezizomycotina</taxon>
        <taxon>Lecanoromycetes</taxon>
        <taxon>OSLEUM clade</taxon>
        <taxon>Lecanoromycetidae</taxon>
        <taxon>Lecanorales</taxon>
        <taxon>Lecanorineae</taxon>
        <taxon>Stereocaulaceae</taxon>
        <taxon>Lepraria</taxon>
    </lineage>
</organism>
<feature type="compositionally biased region" description="Polar residues" evidence="1">
    <location>
        <begin position="1"/>
        <end position="27"/>
    </location>
</feature>